<organism evidence="2 3">
    <name type="scientific">Candidatus Colwellbacteria bacterium RIFCSPHIGHO2_02_FULL_43_15</name>
    <dbReference type="NCBI Taxonomy" id="1797686"/>
    <lineage>
        <taxon>Bacteria</taxon>
        <taxon>Candidatus Colwelliibacteriota</taxon>
    </lineage>
</organism>
<name>A0A1G1YZK1_9BACT</name>
<accession>A0A1G1YZK1</accession>
<proteinExistence type="predicted"/>
<keyword evidence="1" id="KW-1133">Transmembrane helix</keyword>
<comment type="caution">
    <text evidence="2">The sequence shown here is derived from an EMBL/GenBank/DDBJ whole genome shotgun (WGS) entry which is preliminary data.</text>
</comment>
<dbReference type="EMBL" id="MHIU01000026">
    <property type="protein sequence ID" value="OGY57659.1"/>
    <property type="molecule type" value="Genomic_DNA"/>
</dbReference>
<dbReference type="AlphaFoldDB" id="A0A1G1YZK1"/>
<evidence type="ECO:0000313" key="2">
    <source>
        <dbReference type="EMBL" id="OGY57659.1"/>
    </source>
</evidence>
<keyword evidence="1" id="KW-0472">Membrane</keyword>
<dbReference type="Proteomes" id="UP000178651">
    <property type="component" value="Unassembled WGS sequence"/>
</dbReference>
<gene>
    <name evidence="2" type="ORF">A3D47_02645</name>
</gene>
<protein>
    <submittedName>
        <fullName evidence="2">Uncharacterized protein</fullName>
    </submittedName>
</protein>
<evidence type="ECO:0000313" key="3">
    <source>
        <dbReference type="Proteomes" id="UP000178651"/>
    </source>
</evidence>
<reference evidence="2 3" key="1">
    <citation type="journal article" date="2016" name="Nat. Commun.">
        <title>Thousands of microbial genomes shed light on interconnected biogeochemical processes in an aquifer system.</title>
        <authorList>
            <person name="Anantharaman K."/>
            <person name="Brown C.T."/>
            <person name="Hug L.A."/>
            <person name="Sharon I."/>
            <person name="Castelle C.J."/>
            <person name="Probst A.J."/>
            <person name="Thomas B.C."/>
            <person name="Singh A."/>
            <person name="Wilkins M.J."/>
            <person name="Karaoz U."/>
            <person name="Brodie E.L."/>
            <person name="Williams K.H."/>
            <person name="Hubbard S.S."/>
            <person name="Banfield J.F."/>
        </authorList>
    </citation>
    <scope>NUCLEOTIDE SEQUENCE [LARGE SCALE GENOMIC DNA]</scope>
</reference>
<feature type="transmembrane region" description="Helical" evidence="1">
    <location>
        <begin position="12"/>
        <end position="31"/>
    </location>
</feature>
<keyword evidence="1" id="KW-0812">Transmembrane</keyword>
<evidence type="ECO:0000256" key="1">
    <source>
        <dbReference type="SAM" id="Phobius"/>
    </source>
</evidence>
<sequence length="91" mass="10113">MKIPEMNYKKMVYPSILIVIIIVIIVAALLATKFLTANINSSFNTNESVLKAEVIKIDMEGYKLTAKKLGIQYPVTPDESTAEPPRSEGQQ</sequence>